<gene>
    <name evidence="1" type="ORF">CGZ75_20405</name>
</gene>
<dbReference type="EMBL" id="NMUQ01000003">
    <property type="protein sequence ID" value="OXM13418.1"/>
    <property type="molecule type" value="Genomic_DNA"/>
</dbReference>
<evidence type="ECO:0000313" key="1">
    <source>
        <dbReference type="EMBL" id="OXM13418.1"/>
    </source>
</evidence>
<dbReference type="OrthoDB" id="9828379at2"/>
<dbReference type="AlphaFoldDB" id="A0A229NU94"/>
<reference evidence="1 2" key="1">
    <citation type="submission" date="2017-07" db="EMBL/GenBank/DDBJ databases">
        <title>Paenibacillus herberti R33 genome sequencing and assembly.</title>
        <authorList>
            <person name="Su W."/>
        </authorList>
    </citation>
    <scope>NUCLEOTIDE SEQUENCE [LARGE SCALE GENOMIC DNA]</scope>
    <source>
        <strain evidence="1 2">R33</strain>
    </source>
</reference>
<evidence type="ECO:0000313" key="2">
    <source>
        <dbReference type="Proteomes" id="UP000215145"/>
    </source>
</evidence>
<keyword evidence="2" id="KW-1185">Reference proteome</keyword>
<sequence length="202" mass="22406">MRLRKSALIVAGLSALVIFGVLVNKPATRLPLQETKSKSDLFQATSNKSQMPSVIVRDRESIDKTLKVQEKKAVSLELQVKEQIRLLEANMNQSSQLNIALNLVQSMRNDLPPNATNDTVVKPNQELTNALIAAGLPVQEPKNKAELDALNQLITSNIQTSSSSMQNVNLKMQTAMKQWNDAVKFVNELMKTRKSINESLTP</sequence>
<organism evidence="1 2">
    <name type="scientific">Paenibacillus herberti</name>
    <dbReference type="NCBI Taxonomy" id="1619309"/>
    <lineage>
        <taxon>Bacteria</taxon>
        <taxon>Bacillati</taxon>
        <taxon>Bacillota</taxon>
        <taxon>Bacilli</taxon>
        <taxon>Bacillales</taxon>
        <taxon>Paenibacillaceae</taxon>
        <taxon>Paenibacillus</taxon>
    </lineage>
</organism>
<dbReference type="Proteomes" id="UP000215145">
    <property type="component" value="Unassembled WGS sequence"/>
</dbReference>
<dbReference type="RefSeq" id="WP_089526124.1">
    <property type="nucleotide sequence ID" value="NZ_NMUQ01000003.1"/>
</dbReference>
<name>A0A229NU94_9BACL</name>
<accession>A0A229NU94</accession>
<comment type="caution">
    <text evidence="1">The sequence shown here is derived from an EMBL/GenBank/DDBJ whole genome shotgun (WGS) entry which is preliminary data.</text>
</comment>
<proteinExistence type="predicted"/>
<protein>
    <submittedName>
        <fullName evidence="1">Uncharacterized protein</fullName>
    </submittedName>
</protein>